<proteinExistence type="predicted"/>
<dbReference type="PANTHER" id="PTHR11274:SF0">
    <property type="entry name" value="GENERAL TRANSCRIPTION AND DNA REPAIR FACTOR IIH HELICASE SUBUNIT XPB"/>
    <property type="match status" value="1"/>
</dbReference>
<dbReference type="Gene3D" id="3.40.50.300">
    <property type="entry name" value="P-loop containing nucleotide triphosphate hydrolases"/>
    <property type="match status" value="2"/>
</dbReference>
<dbReference type="Proteomes" id="UP000024942">
    <property type="component" value="Unassembled WGS sequence"/>
</dbReference>
<evidence type="ECO:0000313" key="8">
    <source>
        <dbReference type="EMBL" id="KDA04223.1"/>
    </source>
</evidence>
<reference evidence="8 9" key="1">
    <citation type="journal article" date="2014" name="Antonie Van Leeuwenhoek">
        <title>Hyphomonas beringensis sp. nov. and Hyphomonas chukchiensis sp. nov., isolated from surface seawater of the Bering Sea and Chukchi Sea.</title>
        <authorList>
            <person name="Li C."/>
            <person name="Lai Q."/>
            <person name="Li G."/>
            <person name="Dong C."/>
            <person name="Wang J."/>
            <person name="Liao Y."/>
            <person name="Shao Z."/>
        </authorList>
    </citation>
    <scope>NUCLEOTIDE SEQUENCE [LARGE SCALE GENOMIC DNA]</scope>
    <source>
        <strain evidence="8 9">SCH89</strain>
    </source>
</reference>
<feature type="region of interest" description="Disordered" evidence="5">
    <location>
        <begin position="601"/>
        <end position="621"/>
    </location>
</feature>
<evidence type="ECO:0000259" key="7">
    <source>
        <dbReference type="PROSITE" id="PS51194"/>
    </source>
</evidence>
<evidence type="ECO:0000256" key="3">
    <source>
        <dbReference type="ARBA" id="ARBA00022806"/>
    </source>
</evidence>
<dbReference type="GO" id="GO:0003677">
    <property type="term" value="F:DNA binding"/>
    <property type="evidence" value="ECO:0007669"/>
    <property type="project" value="InterPro"/>
</dbReference>
<keyword evidence="3 8" id="KW-0347">Helicase</keyword>
<name>A0A059GCJ2_9PROT</name>
<keyword evidence="2" id="KW-0378">Hydrolase</keyword>
<dbReference type="PROSITE" id="PS51194">
    <property type="entry name" value="HELICASE_CTER"/>
    <property type="match status" value="1"/>
</dbReference>
<evidence type="ECO:0000256" key="1">
    <source>
        <dbReference type="ARBA" id="ARBA00022741"/>
    </source>
</evidence>
<dbReference type="GO" id="GO:0016787">
    <property type="term" value="F:hydrolase activity"/>
    <property type="evidence" value="ECO:0007669"/>
    <property type="project" value="UniProtKB-KW"/>
</dbReference>
<feature type="domain" description="Helicase C-terminal" evidence="7">
    <location>
        <begin position="487"/>
        <end position="636"/>
    </location>
</feature>
<sequence>MRGTQFPESLDTSENDVIGQLYLPALRAAQRYDRGVGYFTSGWLSLAAEGLAALAENGGKMRLITSPHLSAEDWSAVKQGEDAKSNPTILTALNATLDELETAAKSRPLTFLAWMIADGLLDMRIAVPTAKLTGDFHIKIGVFEDEAGDFIAFNGSPNETVGGIQNFEKLHIHLGWTKDRDAAHAQSIANTFRRLWDKHDPNVRCYELPDAIRKRLVRFTKQSSRPYQLPRRGGTATPSMWRHQDEALSAFLKARAGVLAMATGTGKTRTALKIDAELRERDLVSSTIIAAYGTDLLDQWHRQLIAHDGLVFRNYDGHQEADNFCIARRPACLLINRRNLIDVIPRLSPEKLARSLIICDEVHGFGEAGLVASLEGKIRPFPYRLGLSATPTREYDEDGNEFIENEIGPVIFRFEIHEAIRRGILCELDYHPIEYQLTADDRAALQAAWAKQSAREREGQTDRKQLYMDLAKVKKLSRAKIPLFRDYLDRNPDILNRCIIFVEQADFGKDVQDALTGLRIEYHTYYGDDDRDNLKKFADGKLDCLIACKRISEGIDIQSVSNIVLFATAKAPIETVQRVGRCLRNDPGNPDKRATVVDFIKVDDPDDTSTPPGPLSTDEARRTWFQELAAVRRQSDKED</sequence>
<dbReference type="SMART" id="SM00487">
    <property type="entry name" value="DEXDc"/>
    <property type="match status" value="1"/>
</dbReference>
<dbReference type="RefSeq" id="WP_035534518.1">
    <property type="nucleotide sequence ID" value="NZ_ARYL01000001.1"/>
</dbReference>
<dbReference type="eggNOG" id="COG1061">
    <property type="taxonomic scope" value="Bacteria"/>
</dbReference>
<keyword evidence="9" id="KW-1185">Reference proteome</keyword>
<accession>A0A059GCJ2</accession>
<protein>
    <submittedName>
        <fullName evidence="8">Helicase-like protein</fullName>
    </submittedName>
</protein>
<dbReference type="InterPro" id="IPR006935">
    <property type="entry name" value="Helicase/UvrB_N"/>
</dbReference>
<feature type="domain" description="Helicase ATP-binding" evidence="6">
    <location>
        <begin position="248"/>
        <end position="409"/>
    </location>
</feature>
<dbReference type="PROSITE" id="PS51192">
    <property type="entry name" value="HELICASE_ATP_BIND_1"/>
    <property type="match status" value="1"/>
</dbReference>
<dbReference type="CDD" id="cd09179">
    <property type="entry name" value="PLDc_N_DEXD_a"/>
    <property type="match status" value="1"/>
</dbReference>
<dbReference type="GO" id="GO:0004386">
    <property type="term" value="F:helicase activity"/>
    <property type="evidence" value="ECO:0007669"/>
    <property type="project" value="UniProtKB-KW"/>
</dbReference>
<keyword evidence="4" id="KW-0067">ATP-binding</keyword>
<dbReference type="AlphaFoldDB" id="A0A059GCJ2"/>
<dbReference type="InterPro" id="IPR050615">
    <property type="entry name" value="ATP-dep_DNA_Helicase"/>
</dbReference>
<dbReference type="InterPro" id="IPR027417">
    <property type="entry name" value="P-loop_NTPase"/>
</dbReference>
<gene>
    <name evidence="8" type="ORF">HOC_00020</name>
</gene>
<dbReference type="Pfam" id="PF00271">
    <property type="entry name" value="Helicase_C"/>
    <property type="match status" value="1"/>
</dbReference>
<evidence type="ECO:0000256" key="5">
    <source>
        <dbReference type="SAM" id="MobiDB-lite"/>
    </source>
</evidence>
<dbReference type="STRING" id="1280953.HOC_00020"/>
<dbReference type="PATRIC" id="fig|1280953.3.peg.3"/>
<dbReference type="EMBL" id="ARYL01000001">
    <property type="protein sequence ID" value="KDA04223.1"/>
    <property type="molecule type" value="Genomic_DNA"/>
</dbReference>
<dbReference type="Pfam" id="PF04851">
    <property type="entry name" value="ResIII"/>
    <property type="match status" value="1"/>
</dbReference>
<keyword evidence="1" id="KW-0547">Nucleotide-binding</keyword>
<evidence type="ECO:0000256" key="2">
    <source>
        <dbReference type="ARBA" id="ARBA00022801"/>
    </source>
</evidence>
<organism evidence="8 9">
    <name type="scientific">Hyphomonas oceanitis SCH89</name>
    <dbReference type="NCBI Taxonomy" id="1280953"/>
    <lineage>
        <taxon>Bacteria</taxon>
        <taxon>Pseudomonadati</taxon>
        <taxon>Pseudomonadota</taxon>
        <taxon>Alphaproteobacteria</taxon>
        <taxon>Hyphomonadales</taxon>
        <taxon>Hyphomonadaceae</taxon>
        <taxon>Hyphomonas</taxon>
    </lineage>
</organism>
<dbReference type="InterPro" id="IPR001650">
    <property type="entry name" value="Helicase_C-like"/>
</dbReference>
<dbReference type="SMART" id="SM00490">
    <property type="entry name" value="HELICc"/>
    <property type="match status" value="1"/>
</dbReference>
<evidence type="ECO:0000313" key="9">
    <source>
        <dbReference type="Proteomes" id="UP000024942"/>
    </source>
</evidence>
<evidence type="ECO:0000256" key="4">
    <source>
        <dbReference type="ARBA" id="ARBA00022840"/>
    </source>
</evidence>
<dbReference type="PANTHER" id="PTHR11274">
    <property type="entry name" value="RAD25/XP-B DNA REPAIR HELICASE"/>
    <property type="match status" value="1"/>
</dbReference>
<dbReference type="GO" id="GO:0005524">
    <property type="term" value="F:ATP binding"/>
    <property type="evidence" value="ECO:0007669"/>
    <property type="project" value="UniProtKB-KW"/>
</dbReference>
<evidence type="ECO:0000259" key="6">
    <source>
        <dbReference type="PROSITE" id="PS51192"/>
    </source>
</evidence>
<dbReference type="InterPro" id="IPR014001">
    <property type="entry name" value="Helicase_ATP-bd"/>
</dbReference>
<comment type="caution">
    <text evidence="8">The sequence shown here is derived from an EMBL/GenBank/DDBJ whole genome shotgun (WGS) entry which is preliminary data.</text>
</comment>
<dbReference type="SUPFAM" id="SSF52540">
    <property type="entry name" value="P-loop containing nucleoside triphosphate hydrolases"/>
    <property type="match status" value="1"/>
</dbReference>